<dbReference type="Proteomes" id="UP000326903">
    <property type="component" value="Unassembled WGS sequence"/>
</dbReference>
<keyword evidence="3" id="KW-1185">Reference proteome</keyword>
<dbReference type="RefSeq" id="WP_150414466.1">
    <property type="nucleotide sequence ID" value="NZ_VYQF01000002.1"/>
</dbReference>
<sequence length="245" mass="27136">MKPTKTILAIIIAISFTSCQKEKSNDPNNPASSKVKTYTEDATEGGTHSVITFDVTYDASNRPVSLISESSPGDKFVLQYGSGSFTLDLYNSNVVSVHEVSFLNSNSLIDSTFQYNDTSDSTTEKYIYNSAKQLITLKEYDYSKANGTQLFNTTNYTYDSNGNPQSETDDFSVTTYEYTTFVNNLVFMPTYLPVAKNLVKTTTVTSGGSSSVLNHSYTFDGSNRLSTEKITDDNGNILIKSYTYY</sequence>
<organism evidence="2 3">
    <name type="scientific">Ginsengibacter hankyongi</name>
    <dbReference type="NCBI Taxonomy" id="2607284"/>
    <lineage>
        <taxon>Bacteria</taxon>
        <taxon>Pseudomonadati</taxon>
        <taxon>Bacteroidota</taxon>
        <taxon>Chitinophagia</taxon>
        <taxon>Chitinophagales</taxon>
        <taxon>Chitinophagaceae</taxon>
        <taxon>Ginsengibacter</taxon>
    </lineage>
</organism>
<dbReference type="EMBL" id="VYQF01000002">
    <property type="protein sequence ID" value="KAA9039087.1"/>
    <property type="molecule type" value="Genomic_DNA"/>
</dbReference>
<feature type="compositionally biased region" description="Polar residues" evidence="1">
    <location>
        <begin position="26"/>
        <end position="36"/>
    </location>
</feature>
<gene>
    <name evidence="2" type="ORF">FW778_09615</name>
</gene>
<evidence type="ECO:0000256" key="1">
    <source>
        <dbReference type="SAM" id="MobiDB-lite"/>
    </source>
</evidence>
<comment type="caution">
    <text evidence="2">The sequence shown here is derived from an EMBL/GenBank/DDBJ whole genome shotgun (WGS) entry which is preliminary data.</text>
</comment>
<proteinExistence type="predicted"/>
<evidence type="ECO:0000313" key="3">
    <source>
        <dbReference type="Proteomes" id="UP000326903"/>
    </source>
</evidence>
<dbReference type="AlphaFoldDB" id="A0A5J5IK79"/>
<accession>A0A5J5IK79</accession>
<reference evidence="2 3" key="1">
    <citation type="submission" date="2019-09" db="EMBL/GenBank/DDBJ databases">
        <title>Draft genome sequence of Ginsengibacter sp. BR5-29.</title>
        <authorList>
            <person name="Im W.-T."/>
        </authorList>
    </citation>
    <scope>NUCLEOTIDE SEQUENCE [LARGE SCALE GENOMIC DNA]</scope>
    <source>
        <strain evidence="2 3">BR5-29</strain>
    </source>
</reference>
<evidence type="ECO:0008006" key="4">
    <source>
        <dbReference type="Google" id="ProtNLM"/>
    </source>
</evidence>
<dbReference type="PROSITE" id="PS51257">
    <property type="entry name" value="PROKAR_LIPOPROTEIN"/>
    <property type="match status" value="1"/>
</dbReference>
<dbReference type="Gene3D" id="2.180.10.10">
    <property type="entry name" value="RHS repeat-associated core"/>
    <property type="match status" value="1"/>
</dbReference>
<protein>
    <recommendedName>
        <fullName evidence="4">YD repeat-containing protein</fullName>
    </recommendedName>
</protein>
<name>A0A5J5IK79_9BACT</name>
<feature type="region of interest" description="Disordered" evidence="1">
    <location>
        <begin position="21"/>
        <end position="40"/>
    </location>
</feature>
<evidence type="ECO:0000313" key="2">
    <source>
        <dbReference type="EMBL" id="KAA9039087.1"/>
    </source>
</evidence>